<dbReference type="GO" id="GO:0071949">
    <property type="term" value="F:FAD binding"/>
    <property type="evidence" value="ECO:0007669"/>
    <property type="project" value="TreeGrafter"/>
</dbReference>
<evidence type="ECO:0000256" key="1">
    <source>
        <dbReference type="ARBA" id="ARBA00022617"/>
    </source>
</evidence>
<dbReference type="Gene3D" id="2.40.30.10">
    <property type="entry name" value="Translation factors"/>
    <property type="match status" value="1"/>
</dbReference>
<dbReference type="GO" id="GO:0071500">
    <property type="term" value="P:cellular response to nitrosative stress"/>
    <property type="evidence" value="ECO:0007669"/>
    <property type="project" value="TreeGrafter"/>
</dbReference>
<dbReference type="GO" id="GO:0019825">
    <property type="term" value="F:oxygen binding"/>
    <property type="evidence" value="ECO:0007669"/>
    <property type="project" value="InterPro"/>
</dbReference>
<accession>A0A9X3YGK5</accession>
<keyword evidence="4" id="KW-0408">Iron</keyword>
<dbReference type="AlphaFoldDB" id="A0A9X3YGK5"/>
<keyword evidence="2" id="KW-0561">Oxygen transport</keyword>
<keyword evidence="3" id="KW-0479">Metal-binding</keyword>
<dbReference type="Proteomes" id="UP001149314">
    <property type="component" value="Unassembled WGS sequence"/>
</dbReference>
<dbReference type="GO" id="GO:0005344">
    <property type="term" value="F:oxygen carrier activity"/>
    <property type="evidence" value="ECO:0007669"/>
    <property type="project" value="UniProtKB-KW"/>
</dbReference>
<dbReference type="PROSITE" id="PS51384">
    <property type="entry name" value="FAD_FR"/>
    <property type="match status" value="1"/>
</dbReference>
<comment type="caution">
    <text evidence="6">The sequence shown here is derived from an EMBL/GenBank/DDBJ whole genome shotgun (WGS) entry which is preliminary data.</text>
</comment>
<evidence type="ECO:0000313" key="7">
    <source>
        <dbReference type="Proteomes" id="UP001149314"/>
    </source>
</evidence>
<evidence type="ECO:0000313" key="6">
    <source>
        <dbReference type="EMBL" id="MDC6641796.1"/>
    </source>
</evidence>
<dbReference type="Gene3D" id="1.10.490.10">
    <property type="entry name" value="Globins"/>
    <property type="match status" value="1"/>
</dbReference>
<evidence type="ECO:0000256" key="4">
    <source>
        <dbReference type="ARBA" id="ARBA00023004"/>
    </source>
</evidence>
<dbReference type="GO" id="GO:0020037">
    <property type="term" value="F:heme binding"/>
    <property type="evidence" value="ECO:0007669"/>
    <property type="project" value="InterPro"/>
</dbReference>
<reference evidence="6" key="1">
    <citation type="journal article" date="2023" name="Genes Genomics">
        <title>Genomic insights of Leclercia adecarboxylata strains linked to an outbreak in public hospitals in Mexico.</title>
        <authorList>
            <person name="Barrios-Villa E."/>
            <person name="Pacheco-Flores B."/>
            <person name="Lozano-Zarain P."/>
            <person name="Del Campo-Ortega R."/>
            <person name="de Jesus Ascencio-Montiel I."/>
            <person name="Gonzalez-Leon M."/>
            <person name="Camorlinga-Ponce M."/>
            <person name="Gaytan Cervantes F.J."/>
            <person name="Gonzalez Torres C."/>
            <person name="Aguilar E."/>
            <person name="Gonzalez Ibarra J."/>
            <person name="Torres Lopez F.J."/>
            <person name="Rosas-Vargas H."/>
            <person name="Gonzalez-Bonilla C.R."/>
            <person name="Del Carmen Rocha-Gracia R."/>
        </authorList>
    </citation>
    <scope>NUCLEOTIDE SEQUENCE</scope>
    <source>
        <strain evidence="6">Lac40</strain>
    </source>
</reference>
<feature type="non-terminal residue" evidence="6">
    <location>
        <position position="132"/>
    </location>
</feature>
<dbReference type="Pfam" id="PF00970">
    <property type="entry name" value="FAD_binding_6"/>
    <property type="match status" value="1"/>
</dbReference>
<dbReference type="InterPro" id="IPR017927">
    <property type="entry name" value="FAD-bd_FR_type"/>
</dbReference>
<dbReference type="GO" id="GO:0046210">
    <property type="term" value="P:nitric oxide catabolic process"/>
    <property type="evidence" value="ECO:0007669"/>
    <property type="project" value="TreeGrafter"/>
</dbReference>
<keyword evidence="1" id="KW-0349">Heme</keyword>
<proteinExistence type="predicted"/>
<dbReference type="InterPro" id="IPR012292">
    <property type="entry name" value="Globin/Proto"/>
</dbReference>
<dbReference type="InterPro" id="IPR008333">
    <property type="entry name" value="Cbr1-like_FAD-bd_dom"/>
</dbReference>
<evidence type="ECO:0000256" key="3">
    <source>
        <dbReference type="ARBA" id="ARBA00022723"/>
    </source>
</evidence>
<gene>
    <name evidence="6" type="ORF">OEZ79_26905</name>
</gene>
<dbReference type="GO" id="GO:0008941">
    <property type="term" value="F:nitric oxide dioxygenase NAD(P)H activity"/>
    <property type="evidence" value="ECO:0007669"/>
    <property type="project" value="TreeGrafter"/>
</dbReference>
<sequence>EAVIDAWGAAYQQLADILIGQEESLYRAKAAAEGGWRGARRFRITGKVAESEEITSFHLQPEDGGPLMDFLPGQYIGLRLEVDGQEVRRNYSLSAASNGSEYRISVKREPGGVASNALHAMPEGAVLELFAP</sequence>
<keyword evidence="2" id="KW-0813">Transport</keyword>
<evidence type="ECO:0000256" key="2">
    <source>
        <dbReference type="ARBA" id="ARBA00022621"/>
    </source>
</evidence>
<dbReference type="EMBL" id="JAOURS010000343">
    <property type="protein sequence ID" value="MDC6641796.1"/>
    <property type="molecule type" value="Genomic_DNA"/>
</dbReference>
<dbReference type="InterPro" id="IPR017938">
    <property type="entry name" value="Riboflavin_synthase-like_b-brl"/>
</dbReference>
<dbReference type="GO" id="GO:0046872">
    <property type="term" value="F:metal ion binding"/>
    <property type="evidence" value="ECO:0007669"/>
    <property type="project" value="UniProtKB-KW"/>
</dbReference>
<dbReference type="SUPFAM" id="SSF63380">
    <property type="entry name" value="Riboflavin synthase domain-like"/>
    <property type="match status" value="1"/>
</dbReference>
<organism evidence="6 7">
    <name type="scientific">Leclercia adecarboxylata</name>
    <dbReference type="NCBI Taxonomy" id="83655"/>
    <lineage>
        <taxon>Bacteria</taxon>
        <taxon>Pseudomonadati</taxon>
        <taxon>Pseudomonadota</taxon>
        <taxon>Gammaproteobacteria</taxon>
        <taxon>Enterobacterales</taxon>
        <taxon>Enterobacteriaceae</taxon>
        <taxon>Leclercia</taxon>
    </lineage>
</organism>
<dbReference type="RefSeq" id="WP_272733736.1">
    <property type="nucleotide sequence ID" value="NZ_JAOURS010000343.1"/>
</dbReference>
<evidence type="ECO:0000259" key="5">
    <source>
        <dbReference type="PROSITE" id="PS51384"/>
    </source>
</evidence>
<dbReference type="PANTHER" id="PTHR43396:SF3">
    <property type="entry name" value="FLAVOHEMOPROTEIN"/>
    <property type="match status" value="1"/>
</dbReference>
<dbReference type="PANTHER" id="PTHR43396">
    <property type="entry name" value="FLAVOHEMOPROTEIN"/>
    <property type="match status" value="1"/>
</dbReference>
<protein>
    <submittedName>
        <fullName evidence="6">FAD-binding oxidoreductase</fullName>
    </submittedName>
</protein>
<feature type="non-terminal residue" evidence="6">
    <location>
        <position position="1"/>
    </location>
</feature>
<feature type="domain" description="FAD-binding FR-type" evidence="5">
    <location>
        <begin position="37"/>
        <end position="132"/>
    </location>
</feature>
<name>A0A9X3YGK5_9ENTR</name>